<keyword evidence="3" id="KW-1185">Reference proteome</keyword>
<evidence type="ECO:0000256" key="1">
    <source>
        <dbReference type="SAM" id="Phobius"/>
    </source>
</evidence>
<sequence>MQLLISVLVIFWLWILFSFFKELKNEQRQPTKDELKAILIFAIVSIVIITFGYISKLHQELEQKEMEKIVEKETRICVKKEHLSYKECKDLVIDILNEGPEIDFDNDISPR</sequence>
<dbReference type="Proteomes" id="UP001352533">
    <property type="component" value="Unassembled WGS sequence"/>
</dbReference>
<keyword evidence="1" id="KW-1133">Transmembrane helix</keyword>
<gene>
    <name evidence="2" type="ORF">M5S25_09110</name>
</gene>
<keyword evidence="1" id="KW-0472">Membrane</keyword>
<comment type="caution">
    <text evidence="2">The sequence shown here is derived from an EMBL/GenBank/DDBJ whole genome shotgun (WGS) entry which is preliminary data.</text>
</comment>
<protein>
    <submittedName>
        <fullName evidence="2">Uncharacterized protein</fullName>
    </submittedName>
</protein>
<organism evidence="2 3">
    <name type="scientific">Avibacterium paragallinarum</name>
    <name type="common">Haemophilus gallinarum</name>
    <dbReference type="NCBI Taxonomy" id="728"/>
    <lineage>
        <taxon>Bacteria</taxon>
        <taxon>Pseudomonadati</taxon>
        <taxon>Pseudomonadota</taxon>
        <taxon>Gammaproteobacteria</taxon>
        <taxon>Pasteurellales</taxon>
        <taxon>Pasteurellaceae</taxon>
        <taxon>Avibacterium</taxon>
    </lineage>
</organism>
<evidence type="ECO:0000313" key="2">
    <source>
        <dbReference type="EMBL" id="MEE6113346.1"/>
    </source>
</evidence>
<reference evidence="2 3" key="1">
    <citation type="journal article" date="2022" name="Front. Microbiol.">
        <title>Commensal bacteria contribute to the growth of multidrug-resistant Avibacterium paragallinarum in chickens.</title>
        <authorList>
            <person name="Zhu J."/>
            <person name="Chen Y."/>
            <person name="Wu Y."/>
            <person name="Wang Y."/>
            <person name="Zhu K."/>
        </authorList>
    </citation>
    <scope>NUCLEOTIDE SEQUENCE [LARGE SCALE GENOMIC DNA]</scope>
    <source>
        <strain evidence="2 3">AV12</strain>
    </source>
</reference>
<keyword evidence="1" id="KW-0812">Transmembrane</keyword>
<evidence type="ECO:0000313" key="3">
    <source>
        <dbReference type="Proteomes" id="UP001352533"/>
    </source>
</evidence>
<feature type="transmembrane region" description="Helical" evidence="1">
    <location>
        <begin position="36"/>
        <end position="54"/>
    </location>
</feature>
<dbReference type="RefSeq" id="WP_194751750.1">
    <property type="nucleotide sequence ID" value="NZ_JACEWB010000020.1"/>
</dbReference>
<name>A0ABU7QRV0_AVIPA</name>
<accession>A0ABU7QRV0</accession>
<proteinExistence type="predicted"/>
<dbReference type="EMBL" id="JAMDKS010000020">
    <property type="protein sequence ID" value="MEE6113346.1"/>
    <property type="molecule type" value="Genomic_DNA"/>
</dbReference>